<dbReference type="PIRSF" id="PIRSF038940">
    <property type="entry name" value="Low_specificity_LTA"/>
    <property type="match status" value="1"/>
</dbReference>
<proteinExistence type="inferred from homology"/>
<name>A0ABU0JP27_9HYPH</name>
<gene>
    <name evidence="7" type="ORF">QO011_008438</name>
</gene>
<comment type="function">
    <text evidence="5">Catalyzes the cleavage of L-allo-threonine and L-threonine to glycine and acetaldehyde.</text>
</comment>
<dbReference type="InterPro" id="IPR015422">
    <property type="entry name" value="PyrdxlP-dep_Trfase_small"/>
</dbReference>
<dbReference type="Gene3D" id="3.90.1150.10">
    <property type="entry name" value="Aspartate Aminotransferase, domain 1"/>
    <property type="match status" value="1"/>
</dbReference>
<dbReference type="InterPro" id="IPR001597">
    <property type="entry name" value="ArAA_b-elim_lyase/Thr_aldolase"/>
</dbReference>
<dbReference type="InterPro" id="IPR015421">
    <property type="entry name" value="PyrdxlP-dep_Trfase_major"/>
</dbReference>
<dbReference type="EC" id="4.1.2.48" evidence="5"/>
<feature type="domain" description="Aromatic amino acid beta-eliminating lyase/threonine aldolase" evidence="6">
    <location>
        <begin position="3"/>
        <end position="289"/>
    </location>
</feature>
<dbReference type="Gene3D" id="3.40.640.10">
    <property type="entry name" value="Type I PLP-dependent aspartate aminotransferase-like (Major domain)"/>
    <property type="match status" value="1"/>
</dbReference>
<evidence type="ECO:0000259" key="6">
    <source>
        <dbReference type="Pfam" id="PF01212"/>
    </source>
</evidence>
<dbReference type="InterPro" id="IPR015424">
    <property type="entry name" value="PyrdxlP-dep_Trfase"/>
</dbReference>
<accession>A0ABU0JP27</accession>
<dbReference type="PANTHER" id="PTHR48097:SF5">
    <property type="entry name" value="LOW SPECIFICITY L-THREONINE ALDOLASE"/>
    <property type="match status" value="1"/>
</dbReference>
<reference evidence="7 8" key="1">
    <citation type="submission" date="2023-07" db="EMBL/GenBank/DDBJ databases">
        <title>Genomic Encyclopedia of Type Strains, Phase IV (KMG-IV): sequencing the most valuable type-strain genomes for metagenomic binning, comparative biology and taxonomic classification.</title>
        <authorList>
            <person name="Goeker M."/>
        </authorList>
    </citation>
    <scope>NUCLEOTIDE SEQUENCE [LARGE SCALE GENOMIC DNA]</scope>
    <source>
        <strain evidence="7 8">DSM 19619</strain>
    </source>
</reference>
<comment type="cofactor">
    <cofactor evidence="1 5">
        <name>pyridoxal 5'-phosphate</name>
        <dbReference type="ChEBI" id="CHEBI:597326"/>
    </cofactor>
</comment>
<evidence type="ECO:0000313" key="8">
    <source>
        <dbReference type="Proteomes" id="UP001242480"/>
    </source>
</evidence>
<comment type="caution">
    <text evidence="7">The sequence shown here is derived from an EMBL/GenBank/DDBJ whole genome shotgun (WGS) entry which is preliminary data.</text>
</comment>
<dbReference type="InterPro" id="IPR026273">
    <property type="entry name" value="Low_specificity_L-TA_bact"/>
</dbReference>
<comment type="similarity">
    <text evidence="2 5">Belongs to the threonine aldolase family.</text>
</comment>
<evidence type="ECO:0000256" key="1">
    <source>
        <dbReference type="ARBA" id="ARBA00001933"/>
    </source>
</evidence>
<keyword evidence="5 7" id="KW-0456">Lyase</keyword>
<comment type="subunit">
    <text evidence="3">Homotetramer.</text>
</comment>
<keyword evidence="8" id="KW-1185">Reference proteome</keyword>
<dbReference type="RefSeq" id="WP_307286580.1">
    <property type="nucleotide sequence ID" value="NZ_JAUSVX010000035.1"/>
</dbReference>
<dbReference type="SUPFAM" id="SSF53383">
    <property type="entry name" value="PLP-dependent transferases"/>
    <property type="match status" value="1"/>
</dbReference>
<sequence>MNFASDNWAGASPRVLDALRRAAEGIAPAYGQDETTQALARRLSTLFEREVAVFLTPTGTATNALALAALCPPNGAVLAHEEAHVIADEYGAPEFFGQGTRLIGMPGVGGKIDIAAIEAAFDRLPAAGSRQPTPAALTLTQASECGGVYSVPEVQALAAAAKARGLAVHMDGARFANAVAALKCTPAEITWKAGVDALSFGGTKNGALMAEAVVFFDPALARDFDWRRRRGGHVVSKARLISAQFLALLEDGHWLDLARHANAMAARLAEGLRTAGHRIPWPTQANEVFPVLPRPLIARLQAAGAAFYEWPTQSLAPEDAPEEDEALVRLVTSFATTPAEVERFLDAAA</sequence>
<dbReference type="EMBL" id="JAUSVX010000035">
    <property type="protein sequence ID" value="MDQ0475395.1"/>
    <property type="molecule type" value="Genomic_DNA"/>
</dbReference>
<dbReference type="Proteomes" id="UP001242480">
    <property type="component" value="Unassembled WGS sequence"/>
</dbReference>
<protein>
    <recommendedName>
        <fullName evidence="5">L-threonine aldolase</fullName>
        <ecNumber evidence="5">4.1.2.48</ecNumber>
    </recommendedName>
</protein>
<evidence type="ECO:0000256" key="3">
    <source>
        <dbReference type="ARBA" id="ARBA00011881"/>
    </source>
</evidence>
<evidence type="ECO:0000256" key="4">
    <source>
        <dbReference type="ARBA" id="ARBA00022898"/>
    </source>
</evidence>
<dbReference type="GO" id="GO:0004793">
    <property type="term" value="F:threonine aldolase activity"/>
    <property type="evidence" value="ECO:0007669"/>
    <property type="project" value="UniProtKB-EC"/>
</dbReference>
<evidence type="ECO:0000256" key="5">
    <source>
        <dbReference type="PIRNR" id="PIRNR038940"/>
    </source>
</evidence>
<dbReference type="PANTHER" id="PTHR48097">
    <property type="entry name" value="L-THREONINE ALDOLASE-RELATED"/>
    <property type="match status" value="1"/>
</dbReference>
<comment type="catalytic activity">
    <reaction evidence="5">
        <text>L-allo-threonine = acetaldehyde + glycine</text>
        <dbReference type="Rhea" id="RHEA:26209"/>
        <dbReference type="ChEBI" id="CHEBI:15343"/>
        <dbReference type="ChEBI" id="CHEBI:57305"/>
        <dbReference type="ChEBI" id="CHEBI:58585"/>
        <dbReference type="EC" id="4.1.2.48"/>
    </reaction>
</comment>
<evidence type="ECO:0000313" key="7">
    <source>
        <dbReference type="EMBL" id="MDQ0475395.1"/>
    </source>
</evidence>
<comment type="catalytic activity">
    <reaction evidence="5">
        <text>L-threonine = acetaldehyde + glycine</text>
        <dbReference type="Rhea" id="RHEA:19625"/>
        <dbReference type="ChEBI" id="CHEBI:15343"/>
        <dbReference type="ChEBI" id="CHEBI:57305"/>
        <dbReference type="ChEBI" id="CHEBI:57926"/>
        <dbReference type="EC" id="4.1.2.48"/>
    </reaction>
</comment>
<dbReference type="Pfam" id="PF01212">
    <property type="entry name" value="Beta_elim_lyase"/>
    <property type="match status" value="1"/>
</dbReference>
<organism evidence="7 8">
    <name type="scientific">Labrys wisconsinensis</name>
    <dbReference type="NCBI Taxonomy" id="425677"/>
    <lineage>
        <taxon>Bacteria</taxon>
        <taxon>Pseudomonadati</taxon>
        <taxon>Pseudomonadota</taxon>
        <taxon>Alphaproteobacteria</taxon>
        <taxon>Hyphomicrobiales</taxon>
        <taxon>Xanthobacteraceae</taxon>
        <taxon>Labrys</taxon>
    </lineage>
</organism>
<evidence type="ECO:0000256" key="2">
    <source>
        <dbReference type="ARBA" id="ARBA00006966"/>
    </source>
</evidence>
<keyword evidence="4 5" id="KW-0663">Pyridoxal phosphate</keyword>